<name>A0A7J8MMY0_9ROSI</name>
<evidence type="ECO:0000313" key="1">
    <source>
        <dbReference type="EMBL" id="MBA0566077.1"/>
    </source>
</evidence>
<accession>A0A7J8MMY0</accession>
<organism evidence="1 2">
    <name type="scientific">Gossypium lobatum</name>
    <dbReference type="NCBI Taxonomy" id="34289"/>
    <lineage>
        <taxon>Eukaryota</taxon>
        <taxon>Viridiplantae</taxon>
        <taxon>Streptophyta</taxon>
        <taxon>Embryophyta</taxon>
        <taxon>Tracheophyta</taxon>
        <taxon>Spermatophyta</taxon>
        <taxon>Magnoliopsida</taxon>
        <taxon>eudicotyledons</taxon>
        <taxon>Gunneridae</taxon>
        <taxon>Pentapetalae</taxon>
        <taxon>rosids</taxon>
        <taxon>malvids</taxon>
        <taxon>Malvales</taxon>
        <taxon>Malvaceae</taxon>
        <taxon>Malvoideae</taxon>
        <taxon>Gossypium</taxon>
    </lineage>
</organism>
<comment type="caution">
    <text evidence="1">The sequence shown here is derived from an EMBL/GenBank/DDBJ whole genome shotgun (WGS) entry which is preliminary data.</text>
</comment>
<proteinExistence type="predicted"/>
<dbReference type="AlphaFoldDB" id="A0A7J8MMY0"/>
<dbReference type="EMBL" id="JABEZX010000009">
    <property type="protein sequence ID" value="MBA0566077.1"/>
    <property type="molecule type" value="Genomic_DNA"/>
</dbReference>
<protein>
    <submittedName>
        <fullName evidence="1">Uncharacterized protein</fullName>
    </submittedName>
</protein>
<gene>
    <name evidence="1" type="ORF">Golob_010927</name>
</gene>
<evidence type="ECO:0000313" key="2">
    <source>
        <dbReference type="Proteomes" id="UP000593572"/>
    </source>
</evidence>
<dbReference type="Proteomes" id="UP000593572">
    <property type="component" value="Unassembled WGS sequence"/>
</dbReference>
<sequence>MEEDLANLNLVDEEEEAF</sequence>
<reference evidence="1 2" key="1">
    <citation type="journal article" date="2019" name="Genome Biol. Evol.">
        <title>Insights into the evolution of the New World diploid cottons (Gossypium, subgenus Houzingenia) based on genome sequencing.</title>
        <authorList>
            <person name="Grover C.E."/>
            <person name="Arick M.A. 2nd"/>
            <person name="Thrash A."/>
            <person name="Conover J.L."/>
            <person name="Sanders W.S."/>
            <person name="Peterson D.G."/>
            <person name="Frelichowski J.E."/>
            <person name="Scheffler J.A."/>
            <person name="Scheffler B.E."/>
            <person name="Wendel J.F."/>
        </authorList>
    </citation>
    <scope>NUCLEOTIDE SEQUENCE [LARGE SCALE GENOMIC DNA]</scope>
    <source>
        <strain evidence="1">157</strain>
        <tissue evidence="1">Leaf</tissue>
    </source>
</reference>
<keyword evidence="2" id="KW-1185">Reference proteome</keyword>